<evidence type="ECO:0000313" key="3">
    <source>
        <dbReference type="EMBL" id="PJE35188.1"/>
    </source>
</evidence>
<sequence>MSYVYNRDFDQEIEREQREAERLTRAFFTEEDLAAAIEKGRAEGIAQGRAEGRAEAEAEAMASDRRRWVELLGVLSGRVEAVIAAADDHVDTLEQQVVAFVLAVFEKIAPELLKGQAAQRSESEVRAAIGLALGSAQLRIFLPPDACAAMATSLEEAARDIGHDGRIEVLPDPELAPGDARVEWDNGFMEYSFSVICTRILTALRAASLLPEAPEDTPDEE</sequence>
<keyword evidence="2" id="KW-0653">Protein transport</keyword>
<keyword evidence="1" id="KW-0813">Transport</keyword>
<dbReference type="GO" id="GO:0005829">
    <property type="term" value="C:cytosol"/>
    <property type="evidence" value="ECO:0007669"/>
    <property type="project" value="TreeGrafter"/>
</dbReference>
<dbReference type="EMBL" id="PGTB01000108">
    <property type="protein sequence ID" value="PJE35188.1"/>
    <property type="molecule type" value="Genomic_DNA"/>
</dbReference>
<dbReference type="RefSeq" id="WP_100163894.1">
    <property type="nucleotide sequence ID" value="NZ_PGTB01000108.1"/>
</dbReference>
<dbReference type="InterPro" id="IPR051472">
    <property type="entry name" value="T3SS_Stator/FliH"/>
</dbReference>
<gene>
    <name evidence="3" type="ORF">CVM52_18365</name>
</gene>
<dbReference type="Proteomes" id="UP000231553">
    <property type="component" value="Unassembled WGS sequence"/>
</dbReference>
<reference evidence="3 4" key="1">
    <citation type="journal article" date="2018" name="Int. J. Syst. Evol. Microbiol.">
        <title>Pseudooceanicola lipolyticus sp. nov., a marine alphaproteobacterium, reclassification of Oceanicola flagellatus as Pseudooceanicola flagellatus comb. nov. and emended description of the genus Pseudooceanicola.</title>
        <authorList>
            <person name="Huang M.-M."/>
            <person name="Guo L.-L."/>
            <person name="Wu Y.-H."/>
            <person name="Lai Q.-L."/>
            <person name="Shao Z.-Z."/>
            <person name="Wang C.-S."/>
            <person name="Wu M."/>
            <person name="Xu X.-W."/>
        </authorList>
    </citation>
    <scope>NUCLEOTIDE SEQUENCE [LARGE SCALE GENOMIC DNA]</scope>
    <source>
        <strain evidence="3 4">157</strain>
    </source>
</reference>
<dbReference type="GO" id="GO:0015031">
    <property type="term" value="P:protein transport"/>
    <property type="evidence" value="ECO:0007669"/>
    <property type="project" value="UniProtKB-KW"/>
</dbReference>
<protein>
    <submittedName>
        <fullName evidence="3">Uncharacterized protein</fullName>
    </submittedName>
</protein>
<name>A0A2M8IXH5_9RHOB</name>
<proteinExistence type="predicted"/>
<dbReference type="OrthoDB" id="7873045at2"/>
<evidence type="ECO:0000313" key="4">
    <source>
        <dbReference type="Proteomes" id="UP000231553"/>
    </source>
</evidence>
<evidence type="ECO:0000256" key="2">
    <source>
        <dbReference type="ARBA" id="ARBA00022927"/>
    </source>
</evidence>
<accession>A0A2M8IXH5</accession>
<evidence type="ECO:0000256" key="1">
    <source>
        <dbReference type="ARBA" id="ARBA00022448"/>
    </source>
</evidence>
<dbReference type="PANTHER" id="PTHR34982:SF1">
    <property type="entry name" value="FLAGELLAR ASSEMBLY PROTEIN FLIH"/>
    <property type="match status" value="1"/>
</dbReference>
<comment type="caution">
    <text evidence="3">The sequence shown here is derived from an EMBL/GenBank/DDBJ whole genome shotgun (WGS) entry which is preliminary data.</text>
</comment>
<keyword evidence="4" id="KW-1185">Reference proteome</keyword>
<dbReference type="PANTHER" id="PTHR34982">
    <property type="entry name" value="YOP PROTEINS TRANSLOCATION PROTEIN L"/>
    <property type="match status" value="1"/>
</dbReference>
<organism evidence="3 4">
    <name type="scientific">Pseudooceanicola lipolyticus</name>
    <dbReference type="NCBI Taxonomy" id="2029104"/>
    <lineage>
        <taxon>Bacteria</taxon>
        <taxon>Pseudomonadati</taxon>
        <taxon>Pseudomonadota</taxon>
        <taxon>Alphaproteobacteria</taxon>
        <taxon>Rhodobacterales</taxon>
        <taxon>Paracoccaceae</taxon>
        <taxon>Pseudooceanicola</taxon>
    </lineage>
</organism>
<dbReference type="AlphaFoldDB" id="A0A2M8IXH5"/>